<proteinExistence type="predicted"/>
<dbReference type="PANTHER" id="PTHR33776">
    <property type="entry name" value="ENDO/EXONUCLEASE/PHOSPHATASE DOMAIN-CONTAINING PROTEIN"/>
    <property type="match status" value="1"/>
</dbReference>
<evidence type="ECO:0000256" key="1">
    <source>
        <dbReference type="SAM" id="Coils"/>
    </source>
</evidence>
<feature type="region of interest" description="Disordered" evidence="2">
    <location>
        <begin position="342"/>
        <end position="362"/>
    </location>
</feature>
<dbReference type="Proteomes" id="UP000265040">
    <property type="component" value="Chromosome 8"/>
</dbReference>
<feature type="region of interest" description="Disordered" evidence="2">
    <location>
        <begin position="393"/>
        <end position="488"/>
    </location>
</feature>
<feature type="domain" description="Endonuclease/exonuclease/phosphatase" evidence="3">
    <location>
        <begin position="501"/>
        <end position="700"/>
    </location>
</feature>
<reference evidence="4 5" key="1">
    <citation type="submission" date="2021-04" db="EMBL/GenBank/DDBJ databases">
        <authorList>
            <consortium name="Wellcome Sanger Institute Data Sharing"/>
        </authorList>
    </citation>
    <scope>NUCLEOTIDE SEQUENCE [LARGE SCALE GENOMIC DNA]</scope>
</reference>
<name>A0AAQ6ID37_ANATE</name>
<sequence length="730" mass="82325">MATADRLLELMYSWMEQRENCAEKLKDLARELESLREKCNVSECAGSSVSVVGAACLLGAGAATLFTGGAAAPLLGVIGAVYSGVGATISVVTKITEHFLSSNTMKEALEVDKKSSKIGEKMQQLFEQLKAEKRKLSPHADPDELDQHVMAEFLTAMGKRSGLKGKIVVRTVHKETRFFLDAGPDYQHLGFDSNQLWHFGAGSGPMMANFTPELTFLVAGTLAIFAMKAGGKNSKVLFAKGTEQVIKQMSAAALKTTLKGGAMVAGGTVGMVFSLPEAIDNWTDLIKKNHETEASKSMRETANNILESTRTLKKQFDNIKREFKEMAERLRHLEAERRRQLEAERRRENKEKCFREKRESAEPEAFSITVRVKDGPVLSTFSLHYLWKSVKEPSDAERINRPKSKPSQRREDDQEREQSRQNREAQRDGSRQSGGGQQGGGHQGGGGDQGDEDTESEDEKSDQQSEESESEEESENDESRTRSAETQLEINQNRRVNFGLLNVRSLRNVTLRVHELITRGNISVFLTTETWLKADNALRLLGDASPENFTYFYFTRPSRGGGVAIQSAEELQGGRVQFNHDPCTFEVVAANLQHAHWDEPVLIINLYHPRGGMMRFLNDLKQILNEIIKKYKNIIVAGDFNIWVDDAKRAKKFLQFLKDNNLEQHIREPTHRGNHILDLVLTRNVEISNIDIQNHQISDHFTVSFKARPKKTKEKKDEDENKKRYKKREE</sequence>
<keyword evidence="1" id="KW-0175">Coiled coil</keyword>
<feature type="compositionally biased region" description="Gly residues" evidence="2">
    <location>
        <begin position="432"/>
        <end position="448"/>
    </location>
</feature>
<dbReference type="RefSeq" id="XP_026204324.1">
    <property type="nucleotide sequence ID" value="XM_026348539.1"/>
</dbReference>
<dbReference type="GeneID" id="113154373"/>
<evidence type="ECO:0000256" key="2">
    <source>
        <dbReference type="SAM" id="MobiDB-lite"/>
    </source>
</evidence>
<keyword evidence="5" id="KW-1185">Reference proteome</keyword>
<evidence type="ECO:0000259" key="3">
    <source>
        <dbReference type="Pfam" id="PF03372"/>
    </source>
</evidence>
<feature type="coiled-coil region" evidence="1">
    <location>
        <begin position="15"/>
        <end position="45"/>
    </location>
</feature>
<dbReference type="AlphaFoldDB" id="A0AAQ6ID37"/>
<dbReference type="InterPro" id="IPR036691">
    <property type="entry name" value="Endo/exonu/phosph_ase_sf"/>
</dbReference>
<dbReference type="PANTHER" id="PTHR33776:SF3">
    <property type="entry name" value="PHD-TYPE DOMAIN-CONTAINING PROTEIN"/>
    <property type="match status" value="1"/>
</dbReference>
<dbReference type="Gene3D" id="3.60.10.10">
    <property type="entry name" value="Endonuclease/exonuclease/phosphatase"/>
    <property type="match status" value="1"/>
</dbReference>
<protein>
    <recommendedName>
        <fullName evidence="3">Endonuclease/exonuclease/phosphatase domain-containing protein</fullName>
    </recommendedName>
</protein>
<dbReference type="Ensembl" id="ENSATET00000076655.1">
    <property type="protein sequence ID" value="ENSATEP00000073079.1"/>
    <property type="gene ID" value="ENSATEG00000030367.1"/>
</dbReference>
<dbReference type="Pfam" id="PF03372">
    <property type="entry name" value="Exo_endo_phos"/>
    <property type="match status" value="1"/>
</dbReference>
<feature type="compositionally biased region" description="Basic and acidic residues" evidence="2">
    <location>
        <begin position="342"/>
        <end position="361"/>
    </location>
</feature>
<dbReference type="GeneTree" id="ENSGT01120000273851"/>
<accession>A0AAQ6ID37</accession>
<dbReference type="SUPFAM" id="SSF56219">
    <property type="entry name" value="DNase I-like"/>
    <property type="match status" value="1"/>
</dbReference>
<reference evidence="4" key="3">
    <citation type="submission" date="2025-09" db="UniProtKB">
        <authorList>
            <consortium name="Ensembl"/>
        </authorList>
    </citation>
    <scope>IDENTIFICATION</scope>
</reference>
<organism evidence="4 5">
    <name type="scientific">Anabas testudineus</name>
    <name type="common">Climbing perch</name>
    <name type="synonym">Anthias testudineus</name>
    <dbReference type="NCBI Taxonomy" id="64144"/>
    <lineage>
        <taxon>Eukaryota</taxon>
        <taxon>Metazoa</taxon>
        <taxon>Chordata</taxon>
        <taxon>Craniata</taxon>
        <taxon>Vertebrata</taxon>
        <taxon>Euteleostomi</taxon>
        <taxon>Actinopterygii</taxon>
        <taxon>Neopterygii</taxon>
        <taxon>Teleostei</taxon>
        <taxon>Neoteleostei</taxon>
        <taxon>Acanthomorphata</taxon>
        <taxon>Anabantaria</taxon>
        <taxon>Anabantiformes</taxon>
        <taxon>Anabantoidei</taxon>
        <taxon>Anabantidae</taxon>
        <taxon>Anabas</taxon>
    </lineage>
</organism>
<feature type="compositionally biased region" description="Basic and acidic residues" evidence="2">
    <location>
        <begin position="408"/>
        <end position="430"/>
    </location>
</feature>
<evidence type="ECO:0000313" key="5">
    <source>
        <dbReference type="Proteomes" id="UP000265040"/>
    </source>
</evidence>
<feature type="compositionally biased region" description="Acidic residues" evidence="2">
    <location>
        <begin position="449"/>
        <end position="476"/>
    </location>
</feature>
<dbReference type="InterPro" id="IPR005135">
    <property type="entry name" value="Endo/exonuclease/phosphatase"/>
</dbReference>
<feature type="region of interest" description="Disordered" evidence="2">
    <location>
        <begin position="707"/>
        <end position="730"/>
    </location>
</feature>
<reference evidence="4" key="2">
    <citation type="submission" date="2025-08" db="UniProtKB">
        <authorList>
            <consortium name="Ensembl"/>
        </authorList>
    </citation>
    <scope>IDENTIFICATION</scope>
</reference>
<evidence type="ECO:0000313" key="4">
    <source>
        <dbReference type="Ensembl" id="ENSATEP00000073079.1"/>
    </source>
</evidence>
<feature type="compositionally biased region" description="Basic and acidic residues" evidence="2">
    <location>
        <begin position="714"/>
        <end position="730"/>
    </location>
</feature>
<dbReference type="GO" id="GO:0003824">
    <property type="term" value="F:catalytic activity"/>
    <property type="evidence" value="ECO:0007669"/>
    <property type="project" value="InterPro"/>
</dbReference>